<dbReference type="Gramene" id="AET7Gv20117100.16">
    <property type="protein sequence ID" value="AET7Gv20117100.16"/>
    <property type="gene ID" value="AET7Gv20117100"/>
</dbReference>
<feature type="region of interest" description="Disordered" evidence="1">
    <location>
        <begin position="1"/>
        <end position="107"/>
    </location>
</feature>
<name>A0A453QGY9_AEGTS</name>
<sequence length="163" mass="17716">ELPQKEKRKKTRAASSSSSPAPKSHTAPATPPESGSTSRPPPSRGSLADPSPSFVRGAAGGPAALSGDAGGWSGRRQRRSPGTGGWRPPYWTPSVAKRELRSAGRRRRRPCTMVRGCRAAAGTLFSPTSPVYWRFPPFYKARHDNYITHKFLTEPGRVLRPAR</sequence>
<reference evidence="3" key="1">
    <citation type="journal article" date="2014" name="Science">
        <title>Ancient hybridizations among the ancestral genomes of bread wheat.</title>
        <authorList>
            <consortium name="International Wheat Genome Sequencing Consortium,"/>
            <person name="Marcussen T."/>
            <person name="Sandve S.R."/>
            <person name="Heier L."/>
            <person name="Spannagl M."/>
            <person name="Pfeifer M."/>
            <person name="Jakobsen K.S."/>
            <person name="Wulff B.B."/>
            <person name="Steuernagel B."/>
            <person name="Mayer K.F."/>
            <person name="Olsen O.A."/>
        </authorList>
    </citation>
    <scope>NUCLEOTIDE SEQUENCE [LARGE SCALE GENOMIC DNA]</scope>
    <source>
        <strain evidence="3">cv. AL8/78</strain>
    </source>
</reference>
<reference evidence="2" key="5">
    <citation type="journal article" date="2021" name="G3 (Bethesda)">
        <title>Aegilops tauschii genome assembly Aet v5.0 features greater sequence contiguity and improved annotation.</title>
        <authorList>
            <person name="Wang L."/>
            <person name="Zhu T."/>
            <person name="Rodriguez J.C."/>
            <person name="Deal K.R."/>
            <person name="Dubcovsky J."/>
            <person name="McGuire P.E."/>
            <person name="Lux T."/>
            <person name="Spannagl M."/>
            <person name="Mayer K.F.X."/>
            <person name="Baldrich P."/>
            <person name="Meyers B.C."/>
            <person name="Huo N."/>
            <person name="Gu Y.Q."/>
            <person name="Zhou H."/>
            <person name="Devos K.M."/>
            <person name="Bennetzen J.L."/>
            <person name="Unver T."/>
            <person name="Budak H."/>
            <person name="Gulick P.J."/>
            <person name="Galiba G."/>
            <person name="Kalapos B."/>
            <person name="Nelson D.R."/>
            <person name="Li P."/>
            <person name="You F.M."/>
            <person name="Luo M.C."/>
            <person name="Dvorak J."/>
        </authorList>
    </citation>
    <scope>NUCLEOTIDE SEQUENCE [LARGE SCALE GENOMIC DNA]</scope>
    <source>
        <strain evidence="2">cv. AL8/78</strain>
    </source>
</reference>
<reference evidence="3" key="2">
    <citation type="journal article" date="2017" name="Nat. Plants">
        <title>The Aegilops tauschii genome reveals multiple impacts of transposons.</title>
        <authorList>
            <person name="Zhao G."/>
            <person name="Zou C."/>
            <person name="Li K."/>
            <person name="Wang K."/>
            <person name="Li T."/>
            <person name="Gao L."/>
            <person name="Zhang X."/>
            <person name="Wang H."/>
            <person name="Yang Z."/>
            <person name="Liu X."/>
            <person name="Jiang W."/>
            <person name="Mao L."/>
            <person name="Kong X."/>
            <person name="Jiao Y."/>
            <person name="Jia J."/>
        </authorList>
    </citation>
    <scope>NUCLEOTIDE SEQUENCE [LARGE SCALE GENOMIC DNA]</scope>
    <source>
        <strain evidence="3">cv. AL8/78</strain>
    </source>
</reference>
<accession>A0A453QGY9</accession>
<proteinExistence type="predicted"/>
<protein>
    <submittedName>
        <fullName evidence="2">Uncharacterized protein</fullName>
    </submittedName>
</protein>
<keyword evidence="3" id="KW-1185">Reference proteome</keyword>
<evidence type="ECO:0000256" key="1">
    <source>
        <dbReference type="SAM" id="MobiDB-lite"/>
    </source>
</evidence>
<reference evidence="2" key="3">
    <citation type="journal article" date="2017" name="Nature">
        <title>Genome sequence of the progenitor of the wheat D genome Aegilops tauschii.</title>
        <authorList>
            <person name="Luo M.C."/>
            <person name="Gu Y.Q."/>
            <person name="Puiu D."/>
            <person name="Wang H."/>
            <person name="Twardziok S.O."/>
            <person name="Deal K.R."/>
            <person name="Huo N."/>
            <person name="Zhu T."/>
            <person name="Wang L."/>
            <person name="Wang Y."/>
            <person name="McGuire P.E."/>
            <person name="Liu S."/>
            <person name="Long H."/>
            <person name="Ramasamy R.K."/>
            <person name="Rodriguez J.C."/>
            <person name="Van S.L."/>
            <person name="Yuan L."/>
            <person name="Wang Z."/>
            <person name="Xia Z."/>
            <person name="Xiao L."/>
            <person name="Anderson O.D."/>
            <person name="Ouyang S."/>
            <person name="Liang Y."/>
            <person name="Zimin A.V."/>
            <person name="Pertea G."/>
            <person name="Qi P."/>
            <person name="Bennetzen J.L."/>
            <person name="Dai X."/>
            <person name="Dawson M.W."/>
            <person name="Muller H.G."/>
            <person name="Kugler K."/>
            <person name="Rivarola-Duarte L."/>
            <person name="Spannagl M."/>
            <person name="Mayer K.F.X."/>
            <person name="Lu F.H."/>
            <person name="Bevan M.W."/>
            <person name="Leroy P."/>
            <person name="Li P."/>
            <person name="You F.M."/>
            <person name="Sun Q."/>
            <person name="Liu Z."/>
            <person name="Lyons E."/>
            <person name="Wicker T."/>
            <person name="Salzberg S.L."/>
            <person name="Devos K.M."/>
            <person name="Dvorak J."/>
        </authorList>
    </citation>
    <scope>NUCLEOTIDE SEQUENCE [LARGE SCALE GENOMIC DNA]</scope>
    <source>
        <strain evidence="2">cv. AL8/78</strain>
    </source>
</reference>
<evidence type="ECO:0000313" key="3">
    <source>
        <dbReference type="Proteomes" id="UP000015105"/>
    </source>
</evidence>
<feature type="compositionally biased region" description="Low complexity" evidence="1">
    <location>
        <begin position="13"/>
        <end position="38"/>
    </location>
</feature>
<dbReference type="AlphaFoldDB" id="A0A453QGY9"/>
<feature type="compositionally biased region" description="Basic residues" evidence="1">
    <location>
        <begin position="1"/>
        <end position="12"/>
    </location>
</feature>
<evidence type="ECO:0000313" key="2">
    <source>
        <dbReference type="EnsemblPlants" id="AET7Gv20117100.16"/>
    </source>
</evidence>
<dbReference type="EnsemblPlants" id="AET7Gv20117100.16">
    <property type="protein sequence ID" value="AET7Gv20117100.16"/>
    <property type="gene ID" value="AET7Gv20117100"/>
</dbReference>
<reference evidence="2" key="4">
    <citation type="submission" date="2019-03" db="UniProtKB">
        <authorList>
            <consortium name="EnsemblPlants"/>
        </authorList>
    </citation>
    <scope>IDENTIFICATION</scope>
</reference>
<dbReference type="Proteomes" id="UP000015105">
    <property type="component" value="Chromosome 7D"/>
</dbReference>
<organism evidence="2 3">
    <name type="scientific">Aegilops tauschii subsp. strangulata</name>
    <name type="common">Goatgrass</name>
    <dbReference type="NCBI Taxonomy" id="200361"/>
    <lineage>
        <taxon>Eukaryota</taxon>
        <taxon>Viridiplantae</taxon>
        <taxon>Streptophyta</taxon>
        <taxon>Embryophyta</taxon>
        <taxon>Tracheophyta</taxon>
        <taxon>Spermatophyta</taxon>
        <taxon>Magnoliopsida</taxon>
        <taxon>Liliopsida</taxon>
        <taxon>Poales</taxon>
        <taxon>Poaceae</taxon>
        <taxon>BOP clade</taxon>
        <taxon>Pooideae</taxon>
        <taxon>Triticodae</taxon>
        <taxon>Triticeae</taxon>
        <taxon>Triticinae</taxon>
        <taxon>Aegilops</taxon>
    </lineage>
</organism>